<proteinExistence type="inferred from homology"/>
<keyword evidence="4" id="KW-0479">Metal-binding</keyword>
<evidence type="ECO:0000256" key="2">
    <source>
        <dbReference type="ARBA" id="ARBA00001936"/>
    </source>
</evidence>
<evidence type="ECO:0000259" key="10">
    <source>
        <dbReference type="Pfam" id="PF11975"/>
    </source>
</evidence>
<dbReference type="PROSITE" id="PS01324">
    <property type="entry name" value="GLYCOSYL_HYDROL_F4"/>
    <property type="match status" value="1"/>
</dbReference>
<dbReference type="InterPro" id="IPR015955">
    <property type="entry name" value="Lactate_DH/Glyco_Ohase_4_C"/>
</dbReference>
<feature type="domain" description="Glycosyl hydrolase family 4 C-terminal" evidence="10">
    <location>
        <begin position="203"/>
        <end position="434"/>
    </location>
</feature>
<dbReference type="SUPFAM" id="SSF51735">
    <property type="entry name" value="NAD(P)-binding Rossmann-fold domains"/>
    <property type="match status" value="1"/>
</dbReference>
<dbReference type="PANTHER" id="PTHR32092:SF4">
    <property type="entry name" value="ALPHA-GLUCOSIDASE"/>
    <property type="match status" value="1"/>
</dbReference>
<evidence type="ECO:0000256" key="9">
    <source>
        <dbReference type="ARBA" id="ARBA00023295"/>
    </source>
</evidence>
<keyword evidence="9" id="KW-0326">Glycosidase</keyword>
<dbReference type="PANTHER" id="PTHR32092">
    <property type="entry name" value="6-PHOSPHO-BETA-GLUCOSIDASE-RELATED"/>
    <property type="match status" value="1"/>
</dbReference>
<dbReference type="RefSeq" id="WP_193436820.1">
    <property type="nucleotide sequence ID" value="NZ_CP063144.1"/>
</dbReference>
<dbReference type="Pfam" id="PF02056">
    <property type="entry name" value="Glyco_hydro_4"/>
    <property type="match status" value="1"/>
</dbReference>
<sequence length="461" mass="52934">MSSPGRSVKISIIGAGSAVWSTRVLVDIMLKKTLQGAKVFLMDIDEERLKLVYAFAKRYAGEIHADIEFHATTNRVEAISDSDFVINSAMAKGHRYYEMLREATERKGYYRGINSVEWNMVSDYHTIWGYHQFKLALGIARDIEEYAPDAWLINVANPVFELTTLLSRITKVKNIGICHGHMEFWNIVRELRLDPSKVEAEMTGFNHVIWLTKFRYNGLNGYELIDKWIKEDAERYWERWRATTSNPFDIQLSPAAVNMYLRYGMFPIGDTVRGGTWKYHWNLETKKRWYGPYGGPDSEIGWALYTTYLAYQMEMIKGFMQAENAPLTMLIPPKPSGEQVIDIVESIVADIPRKYQVNILNNGLIPGLPDSVAVEVPAVIDARGVKRISVTPPNNKVLKQVLLPRMMRMEWALQAFLEPGRDVLLEWLMYDVRTRSVSQAEEAIDAMLKLPGNEEMAEVFK</sequence>
<comment type="cofactor">
    <cofactor evidence="1">
        <name>NAD(+)</name>
        <dbReference type="ChEBI" id="CHEBI:57540"/>
    </cofactor>
</comment>
<comment type="cofactor">
    <cofactor evidence="2">
        <name>Mn(2+)</name>
        <dbReference type="ChEBI" id="CHEBI:29035"/>
    </cofactor>
</comment>
<dbReference type="AlphaFoldDB" id="A0A7M1USI6"/>
<evidence type="ECO:0000256" key="5">
    <source>
        <dbReference type="ARBA" id="ARBA00022801"/>
    </source>
</evidence>
<dbReference type="InterPro" id="IPR036291">
    <property type="entry name" value="NAD(P)-bd_dom_sf"/>
</dbReference>
<gene>
    <name evidence="11" type="ORF">IMZ38_03785</name>
</gene>
<organism evidence="11 12">
    <name type="scientific">Thermosphaera chiliense</name>
    <dbReference type="NCBI Taxonomy" id="3402707"/>
    <lineage>
        <taxon>Archaea</taxon>
        <taxon>Thermoproteota</taxon>
        <taxon>Thermoprotei</taxon>
        <taxon>Desulfurococcales</taxon>
        <taxon>Desulfurococcaceae</taxon>
        <taxon>Thermosphaera</taxon>
    </lineage>
</organism>
<evidence type="ECO:0000256" key="4">
    <source>
        <dbReference type="ARBA" id="ARBA00022723"/>
    </source>
</evidence>
<dbReference type="InterPro" id="IPR053715">
    <property type="entry name" value="GH4_Enzyme_sf"/>
</dbReference>
<keyword evidence="12" id="KW-1185">Reference proteome</keyword>
<comment type="similarity">
    <text evidence="3">Belongs to the glycosyl hydrolase 4 family.</text>
</comment>
<dbReference type="GO" id="GO:0004553">
    <property type="term" value="F:hydrolase activity, hydrolyzing O-glycosyl compounds"/>
    <property type="evidence" value="ECO:0007669"/>
    <property type="project" value="InterPro"/>
</dbReference>
<dbReference type="Gene3D" id="3.90.1820.10">
    <property type="entry name" value="AglA-like glucosidase"/>
    <property type="match status" value="1"/>
</dbReference>
<evidence type="ECO:0000256" key="8">
    <source>
        <dbReference type="ARBA" id="ARBA00023277"/>
    </source>
</evidence>
<keyword evidence="7" id="KW-0464">Manganese</keyword>
<keyword evidence="8" id="KW-0119">Carbohydrate metabolism</keyword>
<name>A0A7M1USI6_9CREN</name>
<keyword evidence="6" id="KW-0520">NAD</keyword>
<dbReference type="GeneID" id="59454509"/>
<dbReference type="GO" id="GO:0046872">
    <property type="term" value="F:metal ion binding"/>
    <property type="evidence" value="ECO:0007669"/>
    <property type="project" value="UniProtKB-KW"/>
</dbReference>
<dbReference type="InterPro" id="IPR019802">
    <property type="entry name" value="GlycHydrolase_4_CS"/>
</dbReference>
<evidence type="ECO:0000256" key="7">
    <source>
        <dbReference type="ARBA" id="ARBA00023211"/>
    </source>
</evidence>
<evidence type="ECO:0000313" key="11">
    <source>
        <dbReference type="EMBL" id="QOR95026.1"/>
    </source>
</evidence>
<evidence type="ECO:0000256" key="6">
    <source>
        <dbReference type="ARBA" id="ARBA00023027"/>
    </source>
</evidence>
<dbReference type="InterPro" id="IPR022616">
    <property type="entry name" value="Glyco_hydro_4_C"/>
</dbReference>
<reference evidence="11 12" key="1">
    <citation type="submission" date="2020-10" db="EMBL/GenBank/DDBJ databases">
        <title>Complete genome sequence of Thermosphaera aggregans strain 3507.</title>
        <authorList>
            <person name="Zayulina K.S."/>
            <person name="Elcheninov A.G."/>
            <person name="Toshchakov S.V."/>
            <person name="Kublanov I.V."/>
            <person name="Kochetkova T.V."/>
        </authorList>
    </citation>
    <scope>NUCLEOTIDE SEQUENCE [LARGE SCALE GENOMIC DNA]</scope>
    <source>
        <strain evidence="11 12">3507</strain>
    </source>
</reference>
<protein>
    <submittedName>
        <fullName evidence="11">Alpha-glucosidase/alpha-galactosidase</fullName>
    </submittedName>
</protein>
<dbReference type="KEGG" id="tcs:IMZ38_03785"/>
<dbReference type="PRINTS" id="PR00732">
    <property type="entry name" value="GLHYDRLASE4"/>
</dbReference>
<evidence type="ECO:0000313" key="12">
    <source>
        <dbReference type="Proteomes" id="UP000593766"/>
    </source>
</evidence>
<dbReference type="GO" id="GO:0005975">
    <property type="term" value="P:carbohydrate metabolic process"/>
    <property type="evidence" value="ECO:0007669"/>
    <property type="project" value="InterPro"/>
</dbReference>
<evidence type="ECO:0000256" key="3">
    <source>
        <dbReference type="ARBA" id="ARBA00010141"/>
    </source>
</evidence>
<dbReference type="Proteomes" id="UP000593766">
    <property type="component" value="Chromosome"/>
</dbReference>
<accession>A0A7M1USI6</accession>
<dbReference type="GO" id="GO:0016616">
    <property type="term" value="F:oxidoreductase activity, acting on the CH-OH group of donors, NAD or NADP as acceptor"/>
    <property type="evidence" value="ECO:0007669"/>
    <property type="project" value="InterPro"/>
</dbReference>
<keyword evidence="5" id="KW-0378">Hydrolase</keyword>
<dbReference type="OrthoDB" id="92947at2157"/>
<dbReference type="InterPro" id="IPR001088">
    <property type="entry name" value="Glyco_hydro_4"/>
</dbReference>
<evidence type="ECO:0000256" key="1">
    <source>
        <dbReference type="ARBA" id="ARBA00001911"/>
    </source>
</evidence>
<dbReference type="Pfam" id="PF11975">
    <property type="entry name" value="Glyco_hydro_4C"/>
    <property type="match status" value="1"/>
</dbReference>
<dbReference type="EMBL" id="CP063144">
    <property type="protein sequence ID" value="QOR95026.1"/>
    <property type="molecule type" value="Genomic_DNA"/>
</dbReference>
<dbReference type="SUPFAM" id="SSF56327">
    <property type="entry name" value="LDH C-terminal domain-like"/>
    <property type="match status" value="1"/>
</dbReference>